<name>A0ABU0M5T2_9HYPH</name>
<proteinExistence type="predicted"/>
<dbReference type="Gene3D" id="3.30.2320.10">
    <property type="entry name" value="hypothetical protein PF0899 domain"/>
    <property type="match status" value="1"/>
</dbReference>
<dbReference type="EMBL" id="JAUSWJ010000001">
    <property type="protein sequence ID" value="MDQ0516323.1"/>
    <property type="molecule type" value="Genomic_DNA"/>
</dbReference>
<evidence type="ECO:0000256" key="1">
    <source>
        <dbReference type="ARBA" id="ARBA00004328"/>
    </source>
</evidence>
<dbReference type="Pfam" id="PF05065">
    <property type="entry name" value="Phage_capsid"/>
    <property type="match status" value="1"/>
</dbReference>
<sequence>MDLNEIKGLLDKQGEAFDAFKKSHTEQLDELKKKGATDPLLVERMGKVEKALDSAVEAKAAIEAKLEAEKKEREALEARINREGIKAGSVEEAKRAIEIKDFNVTLAAVASDQKRGFAPLDEKGYDAYKSAFNGFLRKNERLLTAEEVKTLSVGSDPDGGYFVTPDITGRIVKKVYETSPIRQIASVQAISTDALEGIEDNGEAGAGYAGEMTQGSDTTTPQVGKWRIPVFWIDTEPKATQQLLDDAAVDIEGWLSGKVGDKFSRFENSEFVNGAANKILGLAKGYTAAADSGAGVTWGQVGYVATGSDGAFAGSNPADKLIDLMGALKGAYLNNARWLTRRSVVTLIRKFKDGQGNYLWQPAFTLGTPESIMGFPVTRAEDMPAVASNSYSLAFGDFAAAYQIVDRQGIRVLRDPYTAKPFIKFYTTKRVGGGVVNFEAYKLLKFGTS</sequence>
<dbReference type="SUPFAM" id="SSF56563">
    <property type="entry name" value="Major capsid protein gp5"/>
    <property type="match status" value="1"/>
</dbReference>
<gene>
    <name evidence="4" type="ORF">QO015_001936</name>
</gene>
<comment type="subcellular location">
    <subcellularLocation>
        <location evidence="1">Virion</location>
    </subcellularLocation>
</comment>
<evidence type="ECO:0000256" key="2">
    <source>
        <dbReference type="SAM" id="Coils"/>
    </source>
</evidence>
<accession>A0ABU0M5T2</accession>
<comment type="caution">
    <text evidence="4">The sequence shown here is derived from an EMBL/GenBank/DDBJ whole genome shotgun (WGS) entry which is preliminary data.</text>
</comment>
<dbReference type="InterPro" id="IPR054612">
    <property type="entry name" value="Phage_capsid-like_C"/>
</dbReference>
<dbReference type="RefSeq" id="WP_266279751.1">
    <property type="nucleotide sequence ID" value="NZ_JAPKNF010000001.1"/>
</dbReference>
<feature type="domain" description="Phage capsid-like C-terminal" evidence="3">
    <location>
        <begin position="159"/>
        <end position="446"/>
    </location>
</feature>
<evidence type="ECO:0000313" key="4">
    <source>
        <dbReference type="EMBL" id="MDQ0516323.1"/>
    </source>
</evidence>
<evidence type="ECO:0000259" key="3">
    <source>
        <dbReference type="Pfam" id="PF05065"/>
    </source>
</evidence>
<keyword evidence="5" id="KW-1185">Reference proteome</keyword>
<organism evidence="4 5">
    <name type="scientific">Kaistia geumhonensis</name>
    <dbReference type="NCBI Taxonomy" id="410839"/>
    <lineage>
        <taxon>Bacteria</taxon>
        <taxon>Pseudomonadati</taxon>
        <taxon>Pseudomonadota</taxon>
        <taxon>Alphaproteobacteria</taxon>
        <taxon>Hyphomicrobiales</taxon>
        <taxon>Kaistiaceae</taxon>
        <taxon>Kaistia</taxon>
    </lineage>
</organism>
<keyword evidence="2" id="KW-0175">Coiled coil</keyword>
<reference evidence="4 5" key="1">
    <citation type="submission" date="2023-07" db="EMBL/GenBank/DDBJ databases">
        <title>Genomic Encyclopedia of Type Strains, Phase IV (KMG-IV): sequencing the most valuable type-strain genomes for metagenomic binning, comparative biology and taxonomic classification.</title>
        <authorList>
            <person name="Goeker M."/>
        </authorList>
    </citation>
    <scope>NUCLEOTIDE SEQUENCE [LARGE SCALE GENOMIC DNA]</scope>
    <source>
        <strain evidence="4 5">B1-1</strain>
    </source>
</reference>
<dbReference type="InterPro" id="IPR024455">
    <property type="entry name" value="Phage_capsid"/>
</dbReference>
<evidence type="ECO:0000313" key="5">
    <source>
        <dbReference type="Proteomes" id="UP001223743"/>
    </source>
</evidence>
<dbReference type="NCBIfam" id="TIGR01554">
    <property type="entry name" value="major_cap_HK97"/>
    <property type="match status" value="1"/>
</dbReference>
<protein>
    <submittedName>
        <fullName evidence="4">HK97 family phage major capsid protein</fullName>
    </submittedName>
</protein>
<feature type="coiled-coil region" evidence="2">
    <location>
        <begin position="52"/>
        <end position="86"/>
    </location>
</feature>
<dbReference type="Proteomes" id="UP001223743">
    <property type="component" value="Unassembled WGS sequence"/>
</dbReference>